<name>A0A7V7BY77_9BACT</name>
<keyword evidence="3 5" id="KW-1133">Transmembrane helix</keyword>
<dbReference type="Proteomes" id="UP000525027">
    <property type="component" value="Unassembled WGS sequence"/>
</dbReference>
<evidence type="ECO:0000313" key="7">
    <source>
        <dbReference type="EMBL" id="HHZ04306.1"/>
    </source>
</evidence>
<dbReference type="InterPro" id="IPR000515">
    <property type="entry name" value="MetI-like"/>
</dbReference>
<dbReference type="CDD" id="cd06261">
    <property type="entry name" value="TM_PBP2"/>
    <property type="match status" value="1"/>
</dbReference>
<evidence type="ECO:0000256" key="3">
    <source>
        <dbReference type="ARBA" id="ARBA00022989"/>
    </source>
</evidence>
<evidence type="ECO:0000259" key="6">
    <source>
        <dbReference type="PROSITE" id="PS50928"/>
    </source>
</evidence>
<dbReference type="SUPFAM" id="SSF161098">
    <property type="entry name" value="MetI-like"/>
    <property type="match status" value="1"/>
</dbReference>
<evidence type="ECO:0000256" key="5">
    <source>
        <dbReference type="RuleBase" id="RU363032"/>
    </source>
</evidence>
<evidence type="ECO:0000313" key="8">
    <source>
        <dbReference type="Proteomes" id="UP000525027"/>
    </source>
</evidence>
<evidence type="ECO:0000256" key="1">
    <source>
        <dbReference type="ARBA" id="ARBA00004141"/>
    </source>
</evidence>
<feature type="transmembrane region" description="Helical" evidence="5">
    <location>
        <begin position="308"/>
        <end position="330"/>
    </location>
</feature>
<dbReference type="PANTHER" id="PTHR43839">
    <property type="entry name" value="OPPC IN A BINDING PROTEIN-DEPENDENT TRANSPORT SYSTEM"/>
    <property type="match status" value="1"/>
</dbReference>
<organism evidence="7 8">
    <name type="scientific">Acetomicrobium hydrogeniformans</name>
    <dbReference type="NCBI Taxonomy" id="649746"/>
    <lineage>
        <taxon>Bacteria</taxon>
        <taxon>Thermotogati</taxon>
        <taxon>Synergistota</taxon>
        <taxon>Synergistia</taxon>
        <taxon>Synergistales</taxon>
        <taxon>Acetomicrobiaceae</taxon>
        <taxon>Acetomicrobium</taxon>
    </lineage>
</organism>
<feature type="transmembrane region" description="Helical" evidence="5">
    <location>
        <begin position="7"/>
        <end position="28"/>
    </location>
</feature>
<dbReference type="GO" id="GO:0055085">
    <property type="term" value="P:transmembrane transport"/>
    <property type="evidence" value="ECO:0007669"/>
    <property type="project" value="InterPro"/>
</dbReference>
<dbReference type="Pfam" id="PF00528">
    <property type="entry name" value="BPD_transp_1"/>
    <property type="match status" value="1"/>
</dbReference>
<feature type="transmembrane region" description="Helical" evidence="5">
    <location>
        <begin position="228"/>
        <end position="246"/>
    </location>
</feature>
<sequence length="396" mass="43339">MILRRYGILILIILIIFLILAFLAPLFMGSANETVAPPFSKPLWLDLKSPTPRSYRVKDEIFFFKWDDNPPVTFSLKGTVSFNRPPESAFILLVTPSGAYKLADLSAAKRFDIDIDSRDVPLKLELGVDPFSDLSEIAFSERGIYELIVKSDEDATVALNLDIHVGRWGIFGTDQRGRDVLRLFVAGIKISLLVGISATLLASTLGMGLGLLAGYLGGFVDSAIMRMIDVLLAIPTLPILMVISGIWGRGLWQIVLVLSIFSWMGTARVVRAMTLSIREAPYVENLRALGAPTGYILARHLVPEALPLLLAQMALGVPGAILAEAGLSFLGLSDPLMPSWGRMLHEAHVFGAFTGGAWWLIFPPGLGIAAICLTFIGIGRQLEERTDPRLKESLRK</sequence>
<keyword evidence="4 5" id="KW-0472">Membrane</keyword>
<reference evidence="7 8" key="1">
    <citation type="journal article" date="2020" name="Biotechnol. Biofuels">
        <title>New insights from the biogas microbiome by comprehensive genome-resolved metagenomics of nearly 1600 species originating from multiple anaerobic digesters.</title>
        <authorList>
            <person name="Campanaro S."/>
            <person name="Treu L."/>
            <person name="Rodriguez-R L.M."/>
            <person name="Kovalovszki A."/>
            <person name="Ziels R.M."/>
            <person name="Maus I."/>
            <person name="Zhu X."/>
            <person name="Kougias P.G."/>
            <person name="Basile A."/>
            <person name="Luo G."/>
            <person name="Schluter A."/>
            <person name="Konstantinidis K.T."/>
            <person name="Angelidaki I."/>
        </authorList>
    </citation>
    <scope>NUCLEOTIDE SEQUENCE [LARGE SCALE GENOMIC DNA]</scope>
    <source>
        <strain evidence="7">AS25fmACSIPFO_94</strain>
    </source>
</reference>
<dbReference type="AlphaFoldDB" id="A0A7V7BY77"/>
<dbReference type="PANTHER" id="PTHR43839:SF1">
    <property type="entry name" value="OPPC IN A BINDING PROTEIN-DEPENDENT TRANSPORT SYSTEM"/>
    <property type="match status" value="1"/>
</dbReference>
<proteinExistence type="inferred from homology"/>
<dbReference type="PROSITE" id="PS50928">
    <property type="entry name" value="ABC_TM1"/>
    <property type="match status" value="1"/>
</dbReference>
<dbReference type="Gene3D" id="1.10.3720.10">
    <property type="entry name" value="MetI-like"/>
    <property type="match status" value="1"/>
</dbReference>
<feature type="transmembrane region" description="Helical" evidence="5">
    <location>
        <begin position="350"/>
        <end position="376"/>
    </location>
</feature>
<feature type="transmembrane region" description="Helical" evidence="5">
    <location>
        <begin position="252"/>
        <end position="270"/>
    </location>
</feature>
<dbReference type="RefSeq" id="WP_273002737.1">
    <property type="nucleotide sequence ID" value="NZ_DURU01000079.1"/>
</dbReference>
<comment type="subcellular location">
    <subcellularLocation>
        <location evidence="5">Cell membrane</location>
        <topology evidence="5">Multi-pass membrane protein</topology>
    </subcellularLocation>
    <subcellularLocation>
        <location evidence="1">Membrane</location>
        <topology evidence="1">Multi-pass membrane protein</topology>
    </subcellularLocation>
</comment>
<keyword evidence="5" id="KW-0813">Transport</keyword>
<evidence type="ECO:0000256" key="4">
    <source>
        <dbReference type="ARBA" id="ARBA00023136"/>
    </source>
</evidence>
<dbReference type="InterPro" id="IPR035906">
    <property type="entry name" value="MetI-like_sf"/>
</dbReference>
<feature type="transmembrane region" description="Helical" evidence="5">
    <location>
        <begin position="190"/>
        <end position="216"/>
    </location>
</feature>
<accession>A0A7V7BY77</accession>
<evidence type="ECO:0000256" key="2">
    <source>
        <dbReference type="ARBA" id="ARBA00022692"/>
    </source>
</evidence>
<feature type="domain" description="ABC transmembrane type-1" evidence="6">
    <location>
        <begin position="188"/>
        <end position="379"/>
    </location>
</feature>
<keyword evidence="2 5" id="KW-0812">Transmembrane</keyword>
<comment type="similarity">
    <text evidence="5">Belongs to the binding-protein-dependent transport system permease family.</text>
</comment>
<comment type="caution">
    <text evidence="7">The sequence shown here is derived from an EMBL/GenBank/DDBJ whole genome shotgun (WGS) entry which is preliminary data.</text>
</comment>
<dbReference type="GO" id="GO:0005886">
    <property type="term" value="C:plasma membrane"/>
    <property type="evidence" value="ECO:0007669"/>
    <property type="project" value="UniProtKB-SubCell"/>
</dbReference>
<gene>
    <name evidence="7" type="ORF">GX397_04480</name>
</gene>
<dbReference type="EMBL" id="DURU01000079">
    <property type="protein sequence ID" value="HHZ04306.1"/>
    <property type="molecule type" value="Genomic_DNA"/>
</dbReference>
<protein>
    <submittedName>
        <fullName evidence="7">ABC transporter permease</fullName>
    </submittedName>
</protein>